<evidence type="ECO:0000256" key="10">
    <source>
        <dbReference type="ARBA" id="ARBA00023004"/>
    </source>
</evidence>
<comment type="similarity">
    <text evidence="4 14">Belongs to the cytochrome P450 family.</text>
</comment>
<keyword evidence="6 13" id="KW-0479">Metal-binding</keyword>
<evidence type="ECO:0000256" key="7">
    <source>
        <dbReference type="ARBA" id="ARBA00022824"/>
    </source>
</evidence>
<evidence type="ECO:0000256" key="4">
    <source>
        <dbReference type="ARBA" id="ARBA00010617"/>
    </source>
</evidence>
<dbReference type="AlphaFoldDB" id="A0A9P0AL13"/>
<keyword evidence="11 14" id="KW-0503">Monooxygenase</keyword>
<dbReference type="Pfam" id="PF00067">
    <property type="entry name" value="p450"/>
    <property type="match status" value="1"/>
</dbReference>
<comment type="subcellular location">
    <subcellularLocation>
        <location evidence="3">Endoplasmic reticulum membrane</location>
        <topology evidence="3">Peripheral membrane protein</topology>
    </subcellularLocation>
    <subcellularLocation>
        <location evidence="2">Microsome membrane</location>
        <topology evidence="2">Peripheral membrane protein</topology>
    </subcellularLocation>
</comment>
<dbReference type="InterPro" id="IPR001128">
    <property type="entry name" value="Cyt_P450"/>
</dbReference>
<reference evidence="16" key="1">
    <citation type="submission" date="2021-12" db="EMBL/GenBank/DDBJ databases">
        <authorList>
            <person name="King R."/>
        </authorList>
    </citation>
    <scope>NUCLEOTIDE SEQUENCE</scope>
</reference>
<evidence type="ECO:0000256" key="12">
    <source>
        <dbReference type="ARBA" id="ARBA00023136"/>
    </source>
</evidence>
<keyword evidence="9 14" id="KW-0560">Oxidoreductase</keyword>
<evidence type="ECO:0000256" key="13">
    <source>
        <dbReference type="PIRSR" id="PIRSR602401-1"/>
    </source>
</evidence>
<dbReference type="GO" id="GO:0020037">
    <property type="term" value="F:heme binding"/>
    <property type="evidence" value="ECO:0007669"/>
    <property type="project" value="InterPro"/>
</dbReference>
<dbReference type="InterPro" id="IPR002401">
    <property type="entry name" value="Cyt_P450_E_grp-I"/>
</dbReference>
<dbReference type="PANTHER" id="PTHR24292:SF54">
    <property type="entry name" value="CYP9F3-RELATED"/>
    <property type="match status" value="1"/>
</dbReference>
<dbReference type="PRINTS" id="PR00463">
    <property type="entry name" value="EP450I"/>
</dbReference>
<dbReference type="PROSITE" id="PS00086">
    <property type="entry name" value="CYTOCHROME_P450"/>
    <property type="match status" value="1"/>
</dbReference>
<evidence type="ECO:0000256" key="8">
    <source>
        <dbReference type="ARBA" id="ARBA00022848"/>
    </source>
</evidence>
<evidence type="ECO:0000256" key="6">
    <source>
        <dbReference type="ARBA" id="ARBA00022723"/>
    </source>
</evidence>
<keyword evidence="15" id="KW-0812">Transmembrane</keyword>
<evidence type="ECO:0000256" key="2">
    <source>
        <dbReference type="ARBA" id="ARBA00004174"/>
    </source>
</evidence>
<dbReference type="Proteomes" id="UP001152759">
    <property type="component" value="Chromosome 7"/>
</dbReference>
<dbReference type="GO" id="GO:0016705">
    <property type="term" value="F:oxidoreductase activity, acting on paired donors, with incorporation or reduction of molecular oxygen"/>
    <property type="evidence" value="ECO:0007669"/>
    <property type="project" value="InterPro"/>
</dbReference>
<dbReference type="GO" id="GO:0005789">
    <property type="term" value="C:endoplasmic reticulum membrane"/>
    <property type="evidence" value="ECO:0007669"/>
    <property type="project" value="UniProtKB-SubCell"/>
</dbReference>
<dbReference type="GO" id="GO:0004497">
    <property type="term" value="F:monooxygenase activity"/>
    <property type="evidence" value="ECO:0007669"/>
    <property type="project" value="UniProtKB-KW"/>
</dbReference>
<proteinExistence type="inferred from homology"/>
<feature type="transmembrane region" description="Helical" evidence="15">
    <location>
        <begin position="12"/>
        <end position="32"/>
    </location>
</feature>
<keyword evidence="17" id="KW-1185">Reference proteome</keyword>
<evidence type="ECO:0008006" key="18">
    <source>
        <dbReference type="Google" id="ProtNLM"/>
    </source>
</evidence>
<evidence type="ECO:0000256" key="15">
    <source>
        <dbReference type="SAM" id="Phobius"/>
    </source>
</evidence>
<keyword evidence="7" id="KW-0256">Endoplasmic reticulum</keyword>
<evidence type="ECO:0000256" key="9">
    <source>
        <dbReference type="ARBA" id="ARBA00023002"/>
    </source>
</evidence>
<comment type="cofactor">
    <cofactor evidence="1 13">
        <name>heme</name>
        <dbReference type="ChEBI" id="CHEBI:30413"/>
    </cofactor>
</comment>
<organism evidence="16 17">
    <name type="scientific">Bemisia tabaci</name>
    <name type="common">Sweetpotato whitefly</name>
    <name type="synonym">Aleurodes tabaci</name>
    <dbReference type="NCBI Taxonomy" id="7038"/>
    <lineage>
        <taxon>Eukaryota</taxon>
        <taxon>Metazoa</taxon>
        <taxon>Ecdysozoa</taxon>
        <taxon>Arthropoda</taxon>
        <taxon>Hexapoda</taxon>
        <taxon>Insecta</taxon>
        <taxon>Pterygota</taxon>
        <taxon>Neoptera</taxon>
        <taxon>Paraneoptera</taxon>
        <taxon>Hemiptera</taxon>
        <taxon>Sternorrhyncha</taxon>
        <taxon>Aleyrodoidea</taxon>
        <taxon>Aleyrodidae</taxon>
        <taxon>Aleyrodinae</taxon>
        <taxon>Bemisia</taxon>
    </lineage>
</organism>
<dbReference type="InterPro" id="IPR036396">
    <property type="entry name" value="Cyt_P450_sf"/>
</dbReference>
<name>A0A9P0AL13_BEMTA</name>
<keyword evidence="5 13" id="KW-0349">Heme</keyword>
<accession>A0A9P0AL13</accession>
<feature type="transmembrane region" description="Helical" evidence="15">
    <location>
        <begin position="83"/>
        <end position="102"/>
    </location>
</feature>
<keyword evidence="8" id="KW-0492">Microsome</keyword>
<evidence type="ECO:0000256" key="1">
    <source>
        <dbReference type="ARBA" id="ARBA00001971"/>
    </source>
</evidence>
<protein>
    <recommendedName>
        <fullName evidence="18">Cytochrome P450</fullName>
    </recommendedName>
</protein>
<feature type="binding site" description="axial binding residue" evidence="13">
    <location>
        <position position="462"/>
    </location>
    <ligand>
        <name>heme</name>
        <dbReference type="ChEBI" id="CHEBI:30413"/>
    </ligand>
    <ligandPart>
        <name>Fe</name>
        <dbReference type="ChEBI" id="CHEBI:18248"/>
    </ligandPart>
</feature>
<evidence type="ECO:0000256" key="14">
    <source>
        <dbReference type="RuleBase" id="RU000461"/>
    </source>
</evidence>
<gene>
    <name evidence="16" type="ORF">BEMITA_LOCUS11974</name>
</gene>
<keyword evidence="12 15" id="KW-0472">Membrane</keyword>
<keyword evidence="15" id="KW-1133">Transmembrane helix</keyword>
<dbReference type="InterPro" id="IPR050476">
    <property type="entry name" value="Insect_CytP450_Detox"/>
</dbReference>
<dbReference type="PANTHER" id="PTHR24292">
    <property type="entry name" value="CYTOCHROME P450"/>
    <property type="match status" value="1"/>
</dbReference>
<dbReference type="InterPro" id="IPR017972">
    <property type="entry name" value="Cyt_P450_CS"/>
</dbReference>
<evidence type="ECO:0000256" key="5">
    <source>
        <dbReference type="ARBA" id="ARBA00022617"/>
    </source>
</evidence>
<sequence>MDFLEALFSLPPLLYAPLLVGSLCLVLNYLVYSRRVAQWRKSNIPFLSPSFLIGHKYFWGVGSNSATVVPLDRIYRENKDKDLVAFFIATMPVVLLRKPALIKQIFAKNFDEAFNTGFAVSRKDEIEPHTLSQSSNKSVWKAHRNALSPLFATSRFSGEGFAMIRHHIAHMSAHVEETRLQGKPINTKEVAVKFLQDIICKSFLDLDVNSYEKEGEFLKFLKSFVKPGWSQLLGIFAQMHLQRIPKLDSLKLITQRHIEFMRSLLQRQMKQRSKNNDNKNDLINLLIRLKEQQQDRKLDSEMDVTNEMTSLGFSLLLGGIKGNKAVDNMVSFTMHLLSLNPIYQERIRREVEDVMKNHATTEFTYEVVRDLHFLNQCLHETARLYPVTSALTRVCTEDFSPAGTDYNFKIGELFIVDPYSIHRDPEYFENPDVFDPDRFSPKNRDSKSIDAFLGFGKGPRKCPGNNVGLLIASTLIGSLVQKYEVRPRSHTKQMDAFDFHPRSFAIVHNDDVLVDLMPREVLTH</sequence>
<evidence type="ECO:0000256" key="3">
    <source>
        <dbReference type="ARBA" id="ARBA00004406"/>
    </source>
</evidence>
<dbReference type="SUPFAM" id="SSF48264">
    <property type="entry name" value="Cytochrome P450"/>
    <property type="match status" value="1"/>
</dbReference>
<dbReference type="GO" id="GO:0005506">
    <property type="term" value="F:iron ion binding"/>
    <property type="evidence" value="ECO:0007669"/>
    <property type="project" value="InterPro"/>
</dbReference>
<keyword evidence="10 13" id="KW-0408">Iron</keyword>
<dbReference type="EMBL" id="OU963868">
    <property type="protein sequence ID" value="CAH0393591.1"/>
    <property type="molecule type" value="Genomic_DNA"/>
</dbReference>
<evidence type="ECO:0000256" key="11">
    <source>
        <dbReference type="ARBA" id="ARBA00023033"/>
    </source>
</evidence>
<evidence type="ECO:0000313" key="17">
    <source>
        <dbReference type="Proteomes" id="UP001152759"/>
    </source>
</evidence>
<evidence type="ECO:0000313" key="16">
    <source>
        <dbReference type="EMBL" id="CAH0393591.1"/>
    </source>
</evidence>
<dbReference type="Gene3D" id="1.10.630.10">
    <property type="entry name" value="Cytochrome P450"/>
    <property type="match status" value="1"/>
</dbReference>